<evidence type="ECO:0000313" key="2">
    <source>
        <dbReference type="Proteomes" id="UP000324479"/>
    </source>
</evidence>
<gene>
    <name evidence="1" type="ORF">FYK55_00825</name>
</gene>
<dbReference type="Proteomes" id="UP000324479">
    <property type="component" value="Unassembled WGS sequence"/>
</dbReference>
<reference evidence="1 2" key="1">
    <citation type="submission" date="2019-08" db="EMBL/GenBank/DDBJ databases">
        <authorList>
            <person name="Dhanesh K."/>
            <person name="Kumar G."/>
            <person name="Sasikala C."/>
            <person name="Venkata Ramana C."/>
        </authorList>
    </citation>
    <scope>NUCLEOTIDE SEQUENCE [LARGE SCALE GENOMIC DNA]</scope>
    <source>
        <strain evidence="1 2">JC645</strain>
    </source>
</reference>
<name>A0A5M6DHH5_9BACT</name>
<sequence length="559" mass="61802">MRLPRPLRIPTLSLLAASAMGSQWKCQAQPPNIPTRQILEAFQDGFQKAFDQRMAAAEAEGRRRNQVESLRIEMLSGMTTEQFRESWQIDLVADQIPADRLLEDLAKPLGWTVHRTPETANALTRPISIELRTVSRIQAFETICRELGLTPRYPDPMRSSAGGALVAGLIAAGEQLDPALKTRPADNQAADNAVTFETGARKLPVAFAGPCFIEVTKLVENPPHATGRLDLTVHAPGLPPSVLAIDQPSLAFGKIRSVQSNRETDLLTDINTGAMVNFPWLSRQIPLKGLLQNVDSFSVSGSCELWVPTEVVTLEFDQLEEGASQTAGELKAELIAVRPMSKRANGEERKGFRIQLKYTGSDAGKPKLLGVDDAGSLLSADGKSVFWAGRSGHASFTMWGDPARLVVKFPRQTETLRYPFQINDVPLQHSDQQPPRLTPIVYGTHETPVDVEVLELKEESVFRKVRARIQNHANKAVRTIHYTLRYLDTNGEEVKTHRSQQSGFGADKPLVARHASAEFEATAFFMPDNATDVAFSLDAVRFSDYSKWERPEISPKGKP</sequence>
<dbReference type="EMBL" id="VWOX01000001">
    <property type="protein sequence ID" value="KAA5546994.1"/>
    <property type="molecule type" value="Genomic_DNA"/>
</dbReference>
<proteinExistence type="predicted"/>
<dbReference type="RefSeq" id="WP_150074101.1">
    <property type="nucleotide sequence ID" value="NZ_VWOX01000001.1"/>
</dbReference>
<organism evidence="1 2">
    <name type="scientific">Roseiconus nitratireducens</name>
    <dbReference type="NCBI Taxonomy" id="2605748"/>
    <lineage>
        <taxon>Bacteria</taxon>
        <taxon>Pseudomonadati</taxon>
        <taxon>Planctomycetota</taxon>
        <taxon>Planctomycetia</taxon>
        <taxon>Pirellulales</taxon>
        <taxon>Pirellulaceae</taxon>
        <taxon>Roseiconus</taxon>
    </lineage>
</organism>
<evidence type="ECO:0000313" key="1">
    <source>
        <dbReference type="EMBL" id="KAA5546994.1"/>
    </source>
</evidence>
<protein>
    <submittedName>
        <fullName evidence="1">Uncharacterized protein</fullName>
    </submittedName>
</protein>
<comment type="caution">
    <text evidence="1">The sequence shown here is derived from an EMBL/GenBank/DDBJ whole genome shotgun (WGS) entry which is preliminary data.</text>
</comment>
<keyword evidence="2" id="KW-1185">Reference proteome</keyword>
<accession>A0A5M6DHH5</accession>
<dbReference type="AlphaFoldDB" id="A0A5M6DHH5"/>